<dbReference type="Gene3D" id="3.40.630.30">
    <property type="match status" value="1"/>
</dbReference>
<proteinExistence type="predicted"/>
<keyword evidence="2" id="KW-1185">Reference proteome</keyword>
<evidence type="ECO:0008006" key="3">
    <source>
        <dbReference type="Google" id="ProtNLM"/>
    </source>
</evidence>
<evidence type="ECO:0000313" key="2">
    <source>
        <dbReference type="Proteomes" id="UP000184222"/>
    </source>
</evidence>
<dbReference type="STRING" id="573570.F7310_01905"/>
<dbReference type="OrthoDB" id="8479334at2"/>
<gene>
    <name evidence="1" type="ORF">F7310_01905</name>
</gene>
<reference evidence="1 2" key="1">
    <citation type="journal article" date="2016" name="Appl. Environ. Microbiol.">
        <title>Whole genome relationships among Francisella bacteria of diverse origin define new species and provide specific regions for detection.</title>
        <authorList>
            <person name="Challacombe J.F."/>
            <person name="Petersen J.M."/>
            <person name="Gallegos-Graves V."/>
            <person name="Hodge D."/>
            <person name="Pillai S."/>
            <person name="Kuske C.R."/>
        </authorList>
    </citation>
    <scope>NUCLEOTIDE SEQUENCE [LARGE SCALE GENOMIC DNA]</scope>
    <source>
        <strain evidence="2">TX07-7310</strain>
    </source>
</reference>
<accession>A0A1L4BQS3</accession>
<dbReference type="EMBL" id="CP016796">
    <property type="protein sequence ID" value="API86183.1"/>
    <property type="molecule type" value="Genomic_DNA"/>
</dbReference>
<name>A0A1L4BQS3_9GAMM</name>
<evidence type="ECO:0000313" key="1">
    <source>
        <dbReference type="EMBL" id="API86183.1"/>
    </source>
</evidence>
<sequence length="154" mass="18072">MSIVEIDHSNNDIYYNLSQVYEAEFAPLTGEFPDKNGLYKVQTEVVNTENTYGYLKYFEQIPIGFMVIKDLSKCFDVAEFFILPGFRRQKQGLKFAQDIFLKHKGCWQIRQIQGADYATTFWRKAVFNLVGQNYYESIENDPEWGEVTKQTFTI</sequence>
<dbReference type="RefSeq" id="WP_072711377.1">
    <property type="nucleotide sequence ID" value="NZ_CP016796.1"/>
</dbReference>
<protein>
    <recommendedName>
        <fullName evidence="3">N-acetyltransferase domain-containing protein</fullName>
    </recommendedName>
</protein>
<dbReference type="Proteomes" id="UP000184222">
    <property type="component" value="Chromosome"/>
</dbReference>
<dbReference type="KEGG" id="frx:F7310_01905"/>
<organism evidence="1 2">
    <name type="scientific">Francisella uliginis</name>
    <dbReference type="NCBI Taxonomy" id="573570"/>
    <lineage>
        <taxon>Bacteria</taxon>
        <taxon>Pseudomonadati</taxon>
        <taxon>Pseudomonadota</taxon>
        <taxon>Gammaproteobacteria</taxon>
        <taxon>Thiotrichales</taxon>
        <taxon>Francisellaceae</taxon>
        <taxon>Francisella</taxon>
    </lineage>
</organism>
<dbReference type="AlphaFoldDB" id="A0A1L4BQS3"/>